<organism evidence="1 2">
    <name type="scientific">Candidatus Methanogaster sp</name>
    <dbReference type="NCBI Taxonomy" id="3386292"/>
    <lineage>
        <taxon>Archaea</taxon>
        <taxon>Methanobacteriati</taxon>
        <taxon>Methanobacteriota</taxon>
        <taxon>Stenosarchaea group</taxon>
        <taxon>Methanomicrobia</taxon>
        <taxon>Methanosarcinales</taxon>
        <taxon>ANME-2 cluster</taxon>
        <taxon>Candidatus Methanogasteraceae</taxon>
        <taxon>Candidatus Methanogaster</taxon>
    </lineage>
</organism>
<sequence>MVEISEYSNELDGCKGLDRDCLKVGPSNDLLTYHAIYFLDRLGGYKVNQGSIALLLASHYLHKKSEIEKLIDTTWANKKSYHESRKLYDSGKTTGLSKEINAIRKIKTYEEKFKPLESDVLRNVKRSLRTLHEKDLNVVKKEFGHYIALGNAVETAEGCVGLPDRPTYAKTISRIREFNKWMSKAG</sequence>
<evidence type="ECO:0000313" key="2">
    <source>
        <dbReference type="Proteomes" id="UP000248329"/>
    </source>
</evidence>
<reference evidence="1" key="1">
    <citation type="submission" date="2018-01" db="EMBL/GenBank/DDBJ databases">
        <authorList>
            <person name="Krukenberg V."/>
        </authorList>
    </citation>
    <scope>NUCLEOTIDE SEQUENCE</scope>
    <source>
        <strain evidence="1">E20ANME2</strain>
    </source>
</reference>
<name>A0AC61L0M5_9EURY</name>
<evidence type="ECO:0000313" key="1">
    <source>
        <dbReference type="EMBL" id="PXF58901.1"/>
    </source>
</evidence>
<dbReference type="Proteomes" id="UP000248329">
    <property type="component" value="Unassembled WGS sequence"/>
</dbReference>
<comment type="caution">
    <text evidence="1">The sequence shown here is derived from an EMBL/GenBank/DDBJ whole genome shotgun (WGS) entry which is preliminary data.</text>
</comment>
<proteinExistence type="predicted"/>
<protein>
    <submittedName>
        <fullName evidence="1">Uncharacterized protein</fullName>
    </submittedName>
</protein>
<accession>A0AC61L0M5</accession>
<dbReference type="EMBL" id="PQXF01000031">
    <property type="protein sequence ID" value="PXF58901.1"/>
    <property type="molecule type" value="Genomic_DNA"/>
</dbReference>
<gene>
    <name evidence="1" type="ORF">C4B59_12485</name>
</gene>